<comment type="catalytic activity">
    <reaction evidence="1">
        <text>ATP + protein L-histidine = ADP + protein N-phospho-L-histidine.</text>
        <dbReference type="EC" id="2.7.13.3"/>
    </reaction>
</comment>
<dbReference type="InterPro" id="IPR000700">
    <property type="entry name" value="PAS-assoc_C"/>
</dbReference>
<dbReference type="Pfam" id="PF13188">
    <property type="entry name" value="PAS_8"/>
    <property type="match status" value="2"/>
</dbReference>
<accession>A0A1G1SS50</accession>
<dbReference type="PANTHER" id="PTHR43304:SF1">
    <property type="entry name" value="PAC DOMAIN-CONTAINING PROTEIN"/>
    <property type="match status" value="1"/>
</dbReference>
<organism evidence="9 10">
    <name type="scientific">Hymenobacter lapidarius</name>
    <dbReference type="NCBI Taxonomy" id="1908237"/>
    <lineage>
        <taxon>Bacteria</taxon>
        <taxon>Pseudomonadati</taxon>
        <taxon>Bacteroidota</taxon>
        <taxon>Cytophagia</taxon>
        <taxon>Cytophagales</taxon>
        <taxon>Hymenobacteraceae</taxon>
        <taxon>Hymenobacter</taxon>
    </lineage>
</organism>
<keyword evidence="3" id="KW-0597">Phosphoprotein</keyword>
<evidence type="ECO:0000259" key="8">
    <source>
        <dbReference type="PROSITE" id="PS50113"/>
    </source>
</evidence>
<reference evidence="9 10" key="1">
    <citation type="submission" date="2016-08" db="EMBL/GenBank/DDBJ databases">
        <title>Hymenobacter coccineus sp. nov., Hymenobacter lapidarius sp. nov. and Hymenobacter glacialis sp. nov., isolated from Antarctic soil.</title>
        <authorList>
            <person name="Sedlacek I."/>
            <person name="Kralova S."/>
            <person name="Kyrova K."/>
            <person name="Maslanova I."/>
            <person name="Stankova E."/>
            <person name="Vrbovska V."/>
            <person name="Nemec M."/>
            <person name="Bartak M."/>
            <person name="Svec P."/>
            <person name="Busse H.-J."/>
            <person name="Pantucek R."/>
        </authorList>
    </citation>
    <scope>NUCLEOTIDE SEQUENCE [LARGE SCALE GENOMIC DNA]</scope>
    <source>
        <strain evidence="9 10">CCM 8643</strain>
    </source>
</reference>
<dbReference type="Gene3D" id="3.30.450.20">
    <property type="entry name" value="PAS domain"/>
    <property type="match status" value="4"/>
</dbReference>
<dbReference type="Pfam" id="PF08448">
    <property type="entry name" value="PAS_4"/>
    <property type="match status" value="1"/>
</dbReference>
<evidence type="ECO:0000256" key="2">
    <source>
        <dbReference type="ARBA" id="ARBA00012438"/>
    </source>
</evidence>
<dbReference type="Gene3D" id="2.10.70.100">
    <property type="match status" value="1"/>
</dbReference>
<evidence type="ECO:0000256" key="3">
    <source>
        <dbReference type="ARBA" id="ARBA00022553"/>
    </source>
</evidence>
<dbReference type="SMART" id="SM00091">
    <property type="entry name" value="PAS"/>
    <property type="match status" value="4"/>
</dbReference>
<dbReference type="Pfam" id="PF08447">
    <property type="entry name" value="PAS_3"/>
    <property type="match status" value="1"/>
</dbReference>
<keyword evidence="4" id="KW-0808">Transferase</keyword>
<dbReference type="InterPro" id="IPR052162">
    <property type="entry name" value="Sensor_kinase/Photoreceptor"/>
</dbReference>
<dbReference type="CDD" id="cd00130">
    <property type="entry name" value="PAS"/>
    <property type="match status" value="1"/>
</dbReference>
<feature type="coiled-coil region" evidence="6">
    <location>
        <begin position="496"/>
        <end position="537"/>
    </location>
</feature>
<dbReference type="EC" id="2.7.13.3" evidence="2"/>
<feature type="domain" description="PAC" evidence="8">
    <location>
        <begin position="327"/>
        <end position="380"/>
    </location>
</feature>
<evidence type="ECO:0000256" key="5">
    <source>
        <dbReference type="ARBA" id="ARBA00022777"/>
    </source>
</evidence>
<sequence>MSADAESLLQGLPWGVVVLDAHGSVLRLNEQAARWWGVRPQEVQCKPWGPATAGTLPADLLQALQAVTSSPARPDAAYFLPHHQEWITMTSAHQGDGWVVYWQDVTEREQAAQELLHVKDELARRATDNYATLYNSMDEGFCILEVLFDAAQHPVDYRFLDVNPAFEKHTGLRGAQGKTICELVPDIEPHWAAIYGRVALTGESTRLEEHSESMGRWFNLYAFSVGPRQNRHVGVLFADVTERKRTEEARRESDAHLRQAVGLAHLGICQWDYQTDLMRGNDERFLMLGLDPARAEITVAEAIALTHPDDRPAWAGIREQLEARGEFRADYRIVRPGDGAVRWLSEVGRVVEWQHDKPARIHSVLLDVTDSHEAAEALRQSEARYRSLFDNMEQGFCLLEQVATAPGAPTDYRYRAVNPAFERHSGLADATGRTIRELVPGVEPYIMAIFDEVATSGESRRFGGYVADLDRWVEVEAVAEAQPGHLAVLFSDVSARHRAEQTLRESEARAQAARAEAVQAQAAAEAQRQRLHRLVAEAPALIATLRAPTTSSSWPMRASAACSGAASWWAGPTARPRPI</sequence>
<evidence type="ECO:0000259" key="7">
    <source>
        <dbReference type="PROSITE" id="PS50112"/>
    </source>
</evidence>
<dbReference type="InterPro" id="IPR013655">
    <property type="entry name" value="PAS_fold_3"/>
</dbReference>
<evidence type="ECO:0000256" key="1">
    <source>
        <dbReference type="ARBA" id="ARBA00000085"/>
    </source>
</evidence>
<dbReference type="PANTHER" id="PTHR43304">
    <property type="entry name" value="PHYTOCHROME-LIKE PROTEIN CPH1"/>
    <property type="match status" value="1"/>
</dbReference>
<dbReference type="AlphaFoldDB" id="A0A1G1SS50"/>
<dbReference type="Proteomes" id="UP000176294">
    <property type="component" value="Unassembled WGS sequence"/>
</dbReference>
<dbReference type="InterPro" id="IPR000014">
    <property type="entry name" value="PAS"/>
</dbReference>
<keyword evidence="6" id="KW-0175">Coiled coil</keyword>
<dbReference type="NCBIfam" id="TIGR00229">
    <property type="entry name" value="sensory_box"/>
    <property type="match status" value="1"/>
</dbReference>
<keyword evidence="10" id="KW-1185">Reference proteome</keyword>
<evidence type="ECO:0000313" key="10">
    <source>
        <dbReference type="Proteomes" id="UP000176294"/>
    </source>
</evidence>
<name>A0A1G1SS50_9BACT</name>
<dbReference type="PROSITE" id="PS50112">
    <property type="entry name" value="PAS"/>
    <property type="match status" value="1"/>
</dbReference>
<keyword evidence="5" id="KW-0418">Kinase</keyword>
<gene>
    <name evidence="9" type="ORF">BEN47_05755</name>
</gene>
<dbReference type="GO" id="GO:0004673">
    <property type="term" value="F:protein histidine kinase activity"/>
    <property type="evidence" value="ECO:0007669"/>
    <property type="project" value="UniProtKB-EC"/>
</dbReference>
<dbReference type="STRING" id="1908237.BEN47_05755"/>
<feature type="domain" description="PAS" evidence="7">
    <location>
        <begin position="1"/>
        <end position="43"/>
    </location>
</feature>
<protein>
    <recommendedName>
        <fullName evidence="2">histidine kinase</fullName>
        <ecNumber evidence="2">2.7.13.3</ecNumber>
    </recommendedName>
</protein>
<comment type="caution">
    <text evidence="9">The sequence shown here is derived from an EMBL/GenBank/DDBJ whole genome shotgun (WGS) entry which is preliminary data.</text>
</comment>
<dbReference type="SUPFAM" id="SSF55785">
    <property type="entry name" value="PYP-like sensor domain (PAS domain)"/>
    <property type="match status" value="4"/>
</dbReference>
<evidence type="ECO:0000256" key="4">
    <source>
        <dbReference type="ARBA" id="ARBA00022679"/>
    </source>
</evidence>
<proteinExistence type="predicted"/>
<evidence type="ECO:0000313" key="9">
    <source>
        <dbReference type="EMBL" id="OGX81452.1"/>
    </source>
</evidence>
<dbReference type="PROSITE" id="PS50113">
    <property type="entry name" value="PAC"/>
    <property type="match status" value="1"/>
</dbReference>
<dbReference type="EMBL" id="MDZB01000164">
    <property type="protein sequence ID" value="OGX81452.1"/>
    <property type="molecule type" value="Genomic_DNA"/>
</dbReference>
<evidence type="ECO:0000256" key="6">
    <source>
        <dbReference type="SAM" id="Coils"/>
    </source>
</evidence>
<dbReference type="InterPro" id="IPR013656">
    <property type="entry name" value="PAS_4"/>
</dbReference>
<dbReference type="InterPro" id="IPR035965">
    <property type="entry name" value="PAS-like_dom_sf"/>
</dbReference>